<evidence type="ECO:0000256" key="1">
    <source>
        <dbReference type="SAM" id="MobiDB-lite"/>
    </source>
</evidence>
<dbReference type="AlphaFoldDB" id="A0A8J5VR46"/>
<proteinExistence type="predicted"/>
<evidence type="ECO:0000313" key="2">
    <source>
        <dbReference type="EMBL" id="KAG8068236.1"/>
    </source>
</evidence>
<dbReference type="EMBL" id="JAAALK010000284">
    <property type="protein sequence ID" value="KAG8068236.1"/>
    <property type="molecule type" value="Genomic_DNA"/>
</dbReference>
<dbReference type="Proteomes" id="UP000729402">
    <property type="component" value="Unassembled WGS sequence"/>
</dbReference>
<reference evidence="2" key="2">
    <citation type="submission" date="2021-02" db="EMBL/GenBank/DDBJ databases">
        <authorList>
            <person name="Kimball J.A."/>
            <person name="Haas M.W."/>
            <person name="Macchietto M."/>
            <person name="Kono T."/>
            <person name="Duquette J."/>
            <person name="Shao M."/>
        </authorList>
    </citation>
    <scope>NUCLEOTIDE SEQUENCE</scope>
    <source>
        <tissue evidence="2">Fresh leaf tissue</tissue>
    </source>
</reference>
<reference evidence="2" key="1">
    <citation type="journal article" date="2021" name="bioRxiv">
        <title>Whole Genome Assembly and Annotation of Northern Wild Rice, Zizania palustris L., Supports a Whole Genome Duplication in the Zizania Genus.</title>
        <authorList>
            <person name="Haas M."/>
            <person name="Kono T."/>
            <person name="Macchietto M."/>
            <person name="Millas R."/>
            <person name="McGilp L."/>
            <person name="Shao M."/>
            <person name="Duquette J."/>
            <person name="Hirsch C.N."/>
            <person name="Kimball J."/>
        </authorList>
    </citation>
    <scope>NUCLEOTIDE SEQUENCE</scope>
    <source>
        <tissue evidence="2">Fresh leaf tissue</tissue>
    </source>
</reference>
<evidence type="ECO:0000313" key="3">
    <source>
        <dbReference type="Proteomes" id="UP000729402"/>
    </source>
</evidence>
<sequence>MYLQAGFDSSPLSFAILGSDSIKPESNRRRRRNSRSGRRVGAKRQRAAAGATVKCGRASCGLPSRHQEPRRRAGGRWGAAAQAPCGGQWRLRCAAAMAHRARAQVEAARGMHDDWPDWARPRGRPGGPARA</sequence>
<feature type="region of interest" description="Disordered" evidence="1">
    <location>
        <begin position="23"/>
        <end position="81"/>
    </location>
</feature>
<keyword evidence="3" id="KW-1185">Reference proteome</keyword>
<name>A0A8J5VR46_ZIZPA</name>
<organism evidence="2 3">
    <name type="scientific">Zizania palustris</name>
    <name type="common">Northern wild rice</name>
    <dbReference type="NCBI Taxonomy" id="103762"/>
    <lineage>
        <taxon>Eukaryota</taxon>
        <taxon>Viridiplantae</taxon>
        <taxon>Streptophyta</taxon>
        <taxon>Embryophyta</taxon>
        <taxon>Tracheophyta</taxon>
        <taxon>Spermatophyta</taxon>
        <taxon>Magnoliopsida</taxon>
        <taxon>Liliopsida</taxon>
        <taxon>Poales</taxon>
        <taxon>Poaceae</taxon>
        <taxon>BOP clade</taxon>
        <taxon>Oryzoideae</taxon>
        <taxon>Oryzeae</taxon>
        <taxon>Zizaniinae</taxon>
        <taxon>Zizania</taxon>
    </lineage>
</organism>
<feature type="compositionally biased region" description="Basic residues" evidence="1">
    <location>
        <begin position="28"/>
        <end position="46"/>
    </location>
</feature>
<gene>
    <name evidence="2" type="ORF">GUJ93_ZPchr0005g15957</name>
</gene>
<accession>A0A8J5VR46</accession>
<protein>
    <submittedName>
        <fullName evidence="2">Uncharacterized protein</fullName>
    </submittedName>
</protein>
<comment type="caution">
    <text evidence="2">The sequence shown here is derived from an EMBL/GenBank/DDBJ whole genome shotgun (WGS) entry which is preliminary data.</text>
</comment>